<reference evidence="8 9" key="1">
    <citation type="submission" date="2024-01" db="EMBL/GenBank/DDBJ databases">
        <title>Description of Olsenella sp. nov., isolated from pig feces.</title>
        <authorList>
            <person name="Chang Y.-H."/>
        </authorList>
    </citation>
    <scope>NUCLEOTIDE SEQUENCE [LARGE SCALE GENOMIC DNA]</scope>
    <source>
        <strain evidence="8 9">YH-ols2223</strain>
    </source>
</reference>
<dbReference type="InterPro" id="IPR012337">
    <property type="entry name" value="RNaseH-like_sf"/>
</dbReference>
<dbReference type="SMART" id="SM00474">
    <property type="entry name" value="35EXOc"/>
    <property type="match status" value="1"/>
</dbReference>
<dbReference type="PANTHER" id="PTHR47649">
    <property type="entry name" value="RIBONUCLEASE D"/>
    <property type="match status" value="1"/>
</dbReference>
<comment type="function">
    <text evidence="6">Exonuclease involved in the 3' processing of various precursor tRNAs. Initiates hydrolysis at the 3'-terminus of an RNA molecule and releases 5'-mononucleotides.</text>
</comment>
<sequence length="375" mass="42021">MYISDEGKLAEFCAYASGLRVVSVDTEFLREKTYYPLLCLVQVAAGDRIAAIDPIRIHDLSPLRALFENPDVTKVFHACGQDLEVIFDAMGCVPEPVFDTQVAAAFLGHRMQIGYGALVEAYTGVRLPKAESLTDWSKRPLDPEQLKYAEDDVRYLTGIYSEMMDELVRADRLSWVLPEMAAHAAKGNFVRDPRETYLHLKRASTLTRRQLAIAREVCAWREETAARRDIPRKWVLSDEVIVEVCKRAPRTIQSLKKIRGGDSVGTRDAGLLLEAVRRGVECDPSECPEMRRRQRPSGETEGIVDLLYALLRLKAERAGVAAQLVATRDDLLEFAQGRPTQITEGWRYEIAGRDLEGLLSGSVGLTVKDGRIEVL</sequence>
<evidence type="ECO:0000256" key="6">
    <source>
        <dbReference type="HAMAP-Rule" id="MF_01899"/>
    </source>
</evidence>
<evidence type="ECO:0000259" key="7">
    <source>
        <dbReference type="PROSITE" id="PS50967"/>
    </source>
</evidence>
<comment type="caution">
    <text evidence="8">The sequence shown here is derived from an EMBL/GenBank/DDBJ whole genome shotgun (WGS) entry which is preliminary data.</text>
</comment>
<organism evidence="8 9">
    <name type="scientific">Olsenella absiana</name>
    <dbReference type="NCBI Taxonomy" id="3115222"/>
    <lineage>
        <taxon>Bacteria</taxon>
        <taxon>Bacillati</taxon>
        <taxon>Actinomycetota</taxon>
        <taxon>Coriobacteriia</taxon>
        <taxon>Coriobacteriales</taxon>
        <taxon>Atopobiaceae</taxon>
        <taxon>Olsenella</taxon>
    </lineage>
</organism>
<evidence type="ECO:0000256" key="5">
    <source>
        <dbReference type="ARBA" id="ARBA00022839"/>
    </source>
</evidence>
<dbReference type="InterPro" id="IPR002562">
    <property type="entry name" value="3'-5'_exonuclease_dom"/>
</dbReference>
<dbReference type="NCBIfam" id="TIGR01388">
    <property type="entry name" value="rnd"/>
    <property type="match status" value="1"/>
</dbReference>
<dbReference type="RefSeq" id="WP_330957957.1">
    <property type="nucleotide sequence ID" value="NZ_JAZGJQ010000003.1"/>
</dbReference>
<evidence type="ECO:0000313" key="9">
    <source>
        <dbReference type="Proteomes" id="UP001332931"/>
    </source>
</evidence>
<dbReference type="Pfam" id="PF01612">
    <property type="entry name" value="DNA_pol_A_exo1"/>
    <property type="match status" value="1"/>
</dbReference>
<feature type="domain" description="HRDC" evidence="7">
    <location>
        <begin position="207"/>
        <end position="286"/>
    </location>
</feature>
<evidence type="ECO:0000256" key="3">
    <source>
        <dbReference type="ARBA" id="ARBA00022722"/>
    </source>
</evidence>
<dbReference type="PANTHER" id="PTHR47649:SF1">
    <property type="entry name" value="RIBONUCLEASE D"/>
    <property type="match status" value="1"/>
</dbReference>
<protein>
    <recommendedName>
        <fullName evidence="6">Ribonuclease D</fullName>
        <shortName evidence="6">RNase D</shortName>
        <ecNumber evidence="6">3.1.13.5</ecNumber>
    </recommendedName>
</protein>
<name>A0ABU7R9B0_9ACTN</name>
<evidence type="ECO:0000256" key="2">
    <source>
        <dbReference type="ARBA" id="ARBA00022694"/>
    </source>
</evidence>
<dbReference type="SMART" id="SM00341">
    <property type="entry name" value="HRDC"/>
    <property type="match status" value="1"/>
</dbReference>
<dbReference type="InterPro" id="IPR036397">
    <property type="entry name" value="RNaseH_sf"/>
</dbReference>
<dbReference type="EC" id="3.1.13.5" evidence="6"/>
<dbReference type="HAMAP" id="MF_01899">
    <property type="entry name" value="RNase_D"/>
    <property type="match status" value="1"/>
</dbReference>
<dbReference type="SUPFAM" id="SSF47819">
    <property type="entry name" value="HRDC-like"/>
    <property type="match status" value="2"/>
</dbReference>
<comment type="cofactor">
    <cofactor evidence="6">
        <name>a divalent metal cation</name>
        <dbReference type="ChEBI" id="CHEBI:60240"/>
    </cofactor>
</comment>
<dbReference type="InterPro" id="IPR051086">
    <property type="entry name" value="RNase_D-like"/>
</dbReference>
<dbReference type="GO" id="GO:0033890">
    <property type="term" value="F:ribonuclease D activity"/>
    <property type="evidence" value="ECO:0007669"/>
    <property type="project" value="UniProtKB-EC"/>
</dbReference>
<keyword evidence="3 6" id="KW-0540">Nuclease</keyword>
<dbReference type="Pfam" id="PF00570">
    <property type="entry name" value="HRDC"/>
    <property type="match status" value="1"/>
</dbReference>
<comment type="subcellular location">
    <subcellularLocation>
        <location evidence="6">Cytoplasm</location>
    </subcellularLocation>
</comment>
<dbReference type="Gene3D" id="1.10.150.80">
    <property type="entry name" value="HRDC domain"/>
    <property type="match status" value="1"/>
</dbReference>
<dbReference type="Gene3D" id="3.30.420.10">
    <property type="entry name" value="Ribonuclease H-like superfamily/Ribonuclease H"/>
    <property type="match status" value="1"/>
</dbReference>
<keyword evidence="9" id="KW-1185">Reference proteome</keyword>
<dbReference type="CDD" id="cd06142">
    <property type="entry name" value="RNaseD_exo"/>
    <property type="match status" value="1"/>
</dbReference>
<keyword evidence="5 6" id="KW-0269">Exonuclease</keyword>
<keyword evidence="1 6" id="KW-0963">Cytoplasm</keyword>
<dbReference type="SUPFAM" id="SSF53098">
    <property type="entry name" value="Ribonuclease H-like"/>
    <property type="match status" value="1"/>
</dbReference>
<comment type="catalytic activity">
    <reaction evidence="6">
        <text>Exonucleolytic cleavage that removes extra residues from the 3'-terminus of tRNA to produce 5'-mononucleotides.</text>
        <dbReference type="EC" id="3.1.13.5"/>
    </reaction>
</comment>
<gene>
    <name evidence="6 8" type="primary">rnd</name>
    <name evidence="8" type="ORF">VXJ25_04175</name>
</gene>
<dbReference type="PROSITE" id="PS50967">
    <property type="entry name" value="HRDC"/>
    <property type="match status" value="1"/>
</dbReference>
<evidence type="ECO:0000313" key="8">
    <source>
        <dbReference type="EMBL" id="MEE6147191.1"/>
    </source>
</evidence>
<keyword evidence="4 6" id="KW-0378">Hydrolase</keyword>
<dbReference type="EMBL" id="JAZGJQ010000003">
    <property type="protein sequence ID" value="MEE6147191.1"/>
    <property type="molecule type" value="Genomic_DNA"/>
</dbReference>
<evidence type="ECO:0000256" key="1">
    <source>
        <dbReference type="ARBA" id="ARBA00022490"/>
    </source>
</evidence>
<dbReference type="InterPro" id="IPR044876">
    <property type="entry name" value="HRDC_dom_sf"/>
</dbReference>
<dbReference type="InterPro" id="IPR010997">
    <property type="entry name" value="HRDC-like_sf"/>
</dbReference>
<dbReference type="InterPro" id="IPR002121">
    <property type="entry name" value="HRDC_dom"/>
</dbReference>
<proteinExistence type="inferred from homology"/>
<accession>A0ABU7R9B0</accession>
<evidence type="ECO:0000256" key="4">
    <source>
        <dbReference type="ARBA" id="ARBA00022801"/>
    </source>
</evidence>
<dbReference type="Proteomes" id="UP001332931">
    <property type="component" value="Unassembled WGS sequence"/>
</dbReference>
<dbReference type="InterPro" id="IPR006292">
    <property type="entry name" value="RNase_D"/>
</dbReference>
<keyword evidence="2 6" id="KW-0819">tRNA processing</keyword>
<comment type="similarity">
    <text evidence="6">Belongs to the RNase D family.</text>
</comment>